<dbReference type="SUPFAM" id="SSF52768">
    <property type="entry name" value="Arginase/deacetylase"/>
    <property type="match status" value="1"/>
</dbReference>
<keyword evidence="5" id="KW-1185">Reference proteome</keyword>
<gene>
    <name evidence="4" type="ORF">SAMN05216382_0148</name>
</gene>
<dbReference type="STRING" id="1855283.SAMN05216382_0148"/>
<dbReference type="Gene3D" id="3.40.800.10">
    <property type="entry name" value="Ureohydrolase domain"/>
    <property type="match status" value="1"/>
</dbReference>
<evidence type="ECO:0000313" key="5">
    <source>
        <dbReference type="Proteomes" id="UP000199214"/>
    </source>
</evidence>
<keyword evidence="2" id="KW-0378">Hydrolase</keyword>
<comment type="similarity">
    <text evidence="3">Belongs to the arginase family.</text>
</comment>
<evidence type="ECO:0000313" key="4">
    <source>
        <dbReference type="EMBL" id="SEK30346.1"/>
    </source>
</evidence>
<dbReference type="GO" id="GO:0046872">
    <property type="term" value="F:metal ion binding"/>
    <property type="evidence" value="ECO:0007669"/>
    <property type="project" value="UniProtKB-KW"/>
</dbReference>
<dbReference type="AlphaFoldDB" id="A0A1H7FW79"/>
<organism evidence="4 5">
    <name type="scientific">Sphingomonas palmae</name>
    <dbReference type="NCBI Taxonomy" id="1855283"/>
    <lineage>
        <taxon>Bacteria</taxon>
        <taxon>Pseudomonadati</taxon>
        <taxon>Pseudomonadota</taxon>
        <taxon>Alphaproteobacteria</taxon>
        <taxon>Sphingomonadales</taxon>
        <taxon>Sphingomonadaceae</taxon>
        <taxon>Sphingomonas</taxon>
    </lineage>
</organism>
<evidence type="ECO:0000256" key="1">
    <source>
        <dbReference type="ARBA" id="ARBA00022723"/>
    </source>
</evidence>
<reference evidence="5" key="1">
    <citation type="submission" date="2016-10" db="EMBL/GenBank/DDBJ databases">
        <authorList>
            <person name="Varghese N."/>
            <person name="Submissions S."/>
        </authorList>
    </citation>
    <scope>NUCLEOTIDE SEQUENCE [LARGE SCALE GENOMIC DNA]</scope>
    <source>
        <strain evidence="5">JS21-1</strain>
    </source>
</reference>
<dbReference type="PIRSF" id="PIRSF036979">
    <property type="entry name" value="Arginase"/>
    <property type="match status" value="1"/>
</dbReference>
<protein>
    <submittedName>
        <fullName evidence="4">Agmatinase</fullName>
    </submittedName>
</protein>
<evidence type="ECO:0000256" key="2">
    <source>
        <dbReference type="ARBA" id="ARBA00022801"/>
    </source>
</evidence>
<keyword evidence="1" id="KW-0479">Metal-binding</keyword>
<dbReference type="GO" id="GO:0033389">
    <property type="term" value="P:putrescine biosynthetic process from arginine, via agmatine"/>
    <property type="evidence" value="ECO:0007669"/>
    <property type="project" value="TreeGrafter"/>
</dbReference>
<dbReference type="PANTHER" id="PTHR11358">
    <property type="entry name" value="ARGINASE/AGMATINASE"/>
    <property type="match status" value="1"/>
</dbReference>
<dbReference type="InterPro" id="IPR023696">
    <property type="entry name" value="Ureohydrolase_dom_sf"/>
</dbReference>
<sequence length="307" mass="32527">MTIGFPTFLRLPAATLDNLPDTPVVVLGAAEATPYDPARRSHSADAPGAIRAASQQFAGQVFQHDFDLDATLLVKGERREAIGVDAGDVVTEVQDAAGNRHRIAAAVEQVLAAGALPVVLGGDDSVPIPVIAAFDGYGPITVVQIDAHVDWGDTIQDEDNGYGSPMRRAAEMPWVTGMVQVGIRGLGSGEAWQHDDARGFGDQIVTAREWHRRGADAVLAERPGGERYVVSIDCDGIDPAVFPAVAMPTPGGLSYEDCLDLLHGLAARGTIVGLILAEYVPDRDDPHRLCAQIAARLVTVAMGLMRR</sequence>
<dbReference type="Pfam" id="PF00491">
    <property type="entry name" value="Arginase"/>
    <property type="match status" value="1"/>
</dbReference>
<dbReference type="EMBL" id="FNZZ01000001">
    <property type="protein sequence ID" value="SEK30346.1"/>
    <property type="molecule type" value="Genomic_DNA"/>
</dbReference>
<dbReference type="PROSITE" id="PS51409">
    <property type="entry name" value="ARGINASE_2"/>
    <property type="match status" value="1"/>
</dbReference>
<dbReference type="Proteomes" id="UP000199214">
    <property type="component" value="Unassembled WGS sequence"/>
</dbReference>
<name>A0A1H7FW79_9SPHN</name>
<evidence type="ECO:0000256" key="3">
    <source>
        <dbReference type="PROSITE-ProRule" id="PRU00742"/>
    </source>
</evidence>
<dbReference type="RefSeq" id="WP_093002372.1">
    <property type="nucleotide sequence ID" value="NZ_FNZZ01000001.1"/>
</dbReference>
<dbReference type="GO" id="GO:0008783">
    <property type="term" value="F:agmatinase activity"/>
    <property type="evidence" value="ECO:0007669"/>
    <property type="project" value="TreeGrafter"/>
</dbReference>
<dbReference type="PANTHER" id="PTHR11358:SF26">
    <property type="entry name" value="GUANIDINO ACID HYDROLASE, MITOCHONDRIAL"/>
    <property type="match status" value="1"/>
</dbReference>
<proteinExistence type="inferred from homology"/>
<dbReference type="OrthoDB" id="9788689at2"/>
<dbReference type="InterPro" id="IPR006035">
    <property type="entry name" value="Ureohydrolase"/>
</dbReference>
<accession>A0A1H7FW79</accession>